<dbReference type="Gene3D" id="1.10.630.10">
    <property type="entry name" value="Cytochrome P450"/>
    <property type="match status" value="1"/>
</dbReference>
<evidence type="ECO:0000256" key="4">
    <source>
        <dbReference type="PIRSR" id="PIRSR602403-1"/>
    </source>
</evidence>
<evidence type="ECO:0000313" key="6">
    <source>
        <dbReference type="EMBL" id="KAJ8020808.1"/>
    </source>
</evidence>
<dbReference type="Proteomes" id="UP001152320">
    <property type="component" value="Chromosome 22"/>
</dbReference>
<feature type="binding site" description="axial binding residue" evidence="4">
    <location>
        <position position="42"/>
    </location>
    <ligand>
        <name>heme</name>
        <dbReference type="ChEBI" id="CHEBI:30413"/>
    </ligand>
    <ligandPart>
        <name>Fe</name>
        <dbReference type="ChEBI" id="CHEBI:18248"/>
    </ligandPart>
</feature>
<sequence>MHHDPKLYPDPEKFDPNRFLTEDGQVKKQESFMPFGAGRRVCMGESLAKLELSVPFLCWDAPSVFLFCT</sequence>
<dbReference type="GO" id="GO:0020037">
    <property type="term" value="F:heme binding"/>
    <property type="evidence" value="ECO:0007669"/>
    <property type="project" value="InterPro"/>
</dbReference>
<keyword evidence="5" id="KW-0503">Monooxygenase</keyword>
<keyword evidence="2 4" id="KW-0479">Metal-binding</keyword>
<dbReference type="PROSITE" id="PS00086">
    <property type="entry name" value="CYTOCHROME_P450"/>
    <property type="match status" value="1"/>
</dbReference>
<keyword evidence="4 5" id="KW-0349">Heme</keyword>
<dbReference type="EMBL" id="JAIZAY010000022">
    <property type="protein sequence ID" value="KAJ8020808.1"/>
    <property type="molecule type" value="Genomic_DNA"/>
</dbReference>
<accession>A0A9Q1BCX0</accession>
<reference evidence="6" key="1">
    <citation type="submission" date="2021-10" db="EMBL/GenBank/DDBJ databases">
        <title>Tropical sea cucumber genome reveals ecological adaptation and Cuvierian tubules defense mechanism.</title>
        <authorList>
            <person name="Chen T."/>
        </authorList>
    </citation>
    <scope>NUCLEOTIDE SEQUENCE</scope>
    <source>
        <strain evidence="6">Nanhai2018</strain>
        <tissue evidence="6">Muscle</tissue>
    </source>
</reference>
<dbReference type="InterPro" id="IPR050182">
    <property type="entry name" value="Cytochrome_P450_fam2"/>
</dbReference>
<keyword evidence="5" id="KW-0560">Oxidoreductase</keyword>
<dbReference type="AlphaFoldDB" id="A0A9Q1BCX0"/>
<evidence type="ECO:0000256" key="2">
    <source>
        <dbReference type="ARBA" id="ARBA00022723"/>
    </source>
</evidence>
<keyword evidence="7" id="KW-1185">Reference proteome</keyword>
<proteinExistence type="inferred from homology"/>
<dbReference type="OrthoDB" id="2789670at2759"/>
<dbReference type="InterPro" id="IPR002403">
    <property type="entry name" value="Cyt_P450_E_grp-IV"/>
</dbReference>
<name>A0A9Q1BCX0_HOLLE</name>
<dbReference type="PANTHER" id="PTHR24300">
    <property type="entry name" value="CYTOCHROME P450 508A4-RELATED"/>
    <property type="match status" value="1"/>
</dbReference>
<protein>
    <submittedName>
        <fullName evidence="6">Cytochrome P450 2U1</fullName>
    </submittedName>
</protein>
<organism evidence="6 7">
    <name type="scientific">Holothuria leucospilota</name>
    <name type="common">Black long sea cucumber</name>
    <name type="synonym">Mertensiothuria leucospilota</name>
    <dbReference type="NCBI Taxonomy" id="206669"/>
    <lineage>
        <taxon>Eukaryota</taxon>
        <taxon>Metazoa</taxon>
        <taxon>Echinodermata</taxon>
        <taxon>Eleutherozoa</taxon>
        <taxon>Echinozoa</taxon>
        <taxon>Holothuroidea</taxon>
        <taxon>Aspidochirotacea</taxon>
        <taxon>Aspidochirotida</taxon>
        <taxon>Holothuriidae</taxon>
        <taxon>Holothuria</taxon>
    </lineage>
</organism>
<evidence type="ECO:0000313" key="7">
    <source>
        <dbReference type="Proteomes" id="UP001152320"/>
    </source>
</evidence>
<dbReference type="GO" id="GO:0016705">
    <property type="term" value="F:oxidoreductase activity, acting on paired donors, with incorporation or reduction of molecular oxygen"/>
    <property type="evidence" value="ECO:0007669"/>
    <property type="project" value="InterPro"/>
</dbReference>
<evidence type="ECO:0000256" key="1">
    <source>
        <dbReference type="ARBA" id="ARBA00010617"/>
    </source>
</evidence>
<dbReference type="SUPFAM" id="SSF48264">
    <property type="entry name" value="Cytochrome P450"/>
    <property type="match status" value="1"/>
</dbReference>
<comment type="caution">
    <text evidence="6">The sequence shown here is derived from an EMBL/GenBank/DDBJ whole genome shotgun (WGS) entry which is preliminary data.</text>
</comment>
<evidence type="ECO:0000256" key="3">
    <source>
        <dbReference type="ARBA" id="ARBA00023004"/>
    </source>
</evidence>
<dbReference type="InterPro" id="IPR001128">
    <property type="entry name" value="Cyt_P450"/>
</dbReference>
<keyword evidence="3 4" id="KW-0408">Iron</keyword>
<dbReference type="InterPro" id="IPR017972">
    <property type="entry name" value="Cyt_P450_CS"/>
</dbReference>
<evidence type="ECO:0000256" key="5">
    <source>
        <dbReference type="RuleBase" id="RU000461"/>
    </source>
</evidence>
<gene>
    <name evidence="6" type="ORF">HOLleu_40496</name>
</gene>
<dbReference type="GO" id="GO:0005506">
    <property type="term" value="F:iron ion binding"/>
    <property type="evidence" value="ECO:0007669"/>
    <property type="project" value="InterPro"/>
</dbReference>
<dbReference type="InterPro" id="IPR036396">
    <property type="entry name" value="Cyt_P450_sf"/>
</dbReference>
<comment type="similarity">
    <text evidence="1 5">Belongs to the cytochrome P450 family.</text>
</comment>
<dbReference type="PRINTS" id="PR00465">
    <property type="entry name" value="EP450IV"/>
</dbReference>
<dbReference type="Pfam" id="PF00067">
    <property type="entry name" value="p450"/>
    <property type="match status" value="1"/>
</dbReference>
<dbReference type="GO" id="GO:0004497">
    <property type="term" value="F:monooxygenase activity"/>
    <property type="evidence" value="ECO:0007669"/>
    <property type="project" value="UniProtKB-KW"/>
</dbReference>
<comment type="cofactor">
    <cofactor evidence="4">
        <name>heme</name>
        <dbReference type="ChEBI" id="CHEBI:30413"/>
    </cofactor>
</comment>